<evidence type="ECO:0000256" key="11">
    <source>
        <dbReference type="ARBA" id="ARBA00022840"/>
    </source>
</evidence>
<feature type="binding site" evidence="25">
    <location>
        <position position="307"/>
    </location>
    <ligand>
        <name>Mg(2+)</name>
        <dbReference type="ChEBI" id="CHEBI:18420"/>
        <label>1</label>
    </ligand>
</feature>
<dbReference type="PROSITE" id="PS00844">
    <property type="entry name" value="DALA_DALA_LIGASE_2"/>
    <property type="match status" value="1"/>
</dbReference>
<dbReference type="GO" id="GO:0046872">
    <property type="term" value="F:metal ion binding"/>
    <property type="evidence" value="ECO:0007669"/>
    <property type="project" value="UniProtKB-KW"/>
</dbReference>
<dbReference type="InterPro" id="IPR000291">
    <property type="entry name" value="D-Ala_lig_Van_CS"/>
</dbReference>
<dbReference type="PROSITE" id="PS00843">
    <property type="entry name" value="DALA_DALA_LIGASE_1"/>
    <property type="match status" value="1"/>
</dbReference>
<dbReference type="InterPro" id="IPR005905">
    <property type="entry name" value="D_ala_D_ala"/>
</dbReference>
<evidence type="ECO:0000259" key="27">
    <source>
        <dbReference type="PROSITE" id="PS50975"/>
    </source>
</evidence>
<dbReference type="RefSeq" id="WP_069974211.1">
    <property type="nucleotide sequence ID" value="NZ_CP017269.1"/>
</dbReference>
<feature type="active site" evidence="23">
    <location>
        <position position="15"/>
    </location>
</feature>
<dbReference type="GO" id="GO:0008360">
    <property type="term" value="P:regulation of cell shape"/>
    <property type="evidence" value="ECO:0007669"/>
    <property type="project" value="UniProtKB-KW"/>
</dbReference>
<evidence type="ECO:0000256" key="10">
    <source>
        <dbReference type="ARBA" id="ARBA00022741"/>
    </source>
</evidence>
<dbReference type="GO" id="GO:0009252">
    <property type="term" value="P:peptidoglycan biosynthetic process"/>
    <property type="evidence" value="ECO:0007669"/>
    <property type="project" value="UniProtKB-UniRule"/>
</dbReference>
<name>A0A1D8GCJ3_9FIRM</name>
<dbReference type="OrthoDB" id="9813261at2"/>
<dbReference type="GO" id="GO:0005829">
    <property type="term" value="C:cytosol"/>
    <property type="evidence" value="ECO:0007669"/>
    <property type="project" value="TreeGrafter"/>
</dbReference>
<sequence length="360" mass="40958">MKTNVYVIYGGRSVEHEISLKTASFILNALDKEKYNVYPVYITMKGAWFPLEKIKEEILDVKTLQRSCTDSAAKSIGSFFMKDFRQEERSIVFPALHGTNGEDGTIQGFLELLRIPYVGNGVLASAAGIDKVVMKDLFANADIPQVKYIPFSLNQWMNNEQDTYKEIEKIIGYPCFVKPARLGSSVGINRCVNREELEEAVKEAFLYDRKLVIEEEVIGREMQIAVVGNDDPIASVVGEFIQERPFMDYNAKYLDGKLVSVIPARLPADISQKMRETSNAIFKLLNCSGLVRVDYFVTDKNRFFVNEVNTMPGLTKLSMFPALCEKTSGMTKKQLIEKLIELGFERYEQQQSILNARWEK</sequence>
<comment type="function">
    <text evidence="2 22">Cell wall formation.</text>
</comment>
<evidence type="ECO:0000256" key="3">
    <source>
        <dbReference type="ARBA" id="ARBA00004496"/>
    </source>
</evidence>
<comment type="cofactor">
    <cofactor evidence="1">
        <name>Mn(2+)</name>
        <dbReference type="ChEBI" id="CHEBI:29035"/>
    </cofactor>
</comment>
<evidence type="ECO:0000256" key="8">
    <source>
        <dbReference type="ARBA" id="ARBA00022598"/>
    </source>
</evidence>
<feature type="domain" description="ATP-grasp" evidence="27">
    <location>
        <begin position="135"/>
        <end position="341"/>
    </location>
</feature>
<evidence type="ECO:0000256" key="4">
    <source>
        <dbReference type="ARBA" id="ARBA00004752"/>
    </source>
</evidence>
<comment type="pathway">
    <text evidence="4 22">Cell wall biogenesis; peptidoglycan biosynthesis.</text>
</comment>
<feature type="binding site" evidence="25">
    <location>
        <position position="294"/>
    </location>
    <ligand>
        <name>Mg(2+)</name>
        <dbReference type="ChEBI" id="CHEBI:18420"/>
        <label>1</label>
    </ligand>
</feature>
<evidence type="ECO:0000313" key="29">
    <source>
        <dbReference type="Proteomes" id="UP000095743"/>
    </source>
</evidence>
<evidence type="ECO:0000256" key="25">
    <source>
        <dbReference type="PIRSR" id="PIRSR039102-3"/>
    </source>
</evidence>
<feature type="binding site" evidence="25">
    <location>
        <position position="307"/>
    </location>
    <ligand>
        <name>Mg(2+)</name>
        <dbReference type="ChEBI" id="CHEBI:18420"/>
        <label>2</label>
    </ligand>
</feature>
<evidence type="ECO:0000256" key="20">
    <source>
        <dbReference type="ARBA" id="ARBA00076288"/>
    </source>
</evidence>
<keyword evidence="9 25" id="KW-0479">Metal-binding</keyword>
<evidence type="ECO:0000256" key="21">
    <source>
        <dbReference type="ARBA" id="ARBA00077154"/>
    </source>
</evidence>
<accession>A0A1D8GCJ3</accession>
<dbReference type="AlphaFoldDB" id="A0A1D8GCJ3"/>
<feature type="binding site" evidence="24">
    <location>
        <begin position="176"/>
        <end position="178"/>
    </location>
    <ligand>
        <name>ATP</name>
        <dbReference type="ChEBI" id="CHEBI:30616"/>
    </ligand>
</feature>
<dbReference type="UniPathway" id="UPA00219"/>
<evidence type="ECO:0000256" key="17">
    <source>
        <dbReference type="ARBA" id="ARBA00047614"/>
    </source>
</evidence>
<evidence type="ECO:0000256" key="6">
    <source>
        <dbReference type="ARBA" id="ARBA00012216"/>
    </source>
</evidence>
<keyword evidence="16 22" id="KW-0961">Cell wall biogenesis/degradation</keyword>
<feature type="binding site" evidence="24">
    <location>
        <begin position="306"/>
        <end position="307"/>
    </location>
    <ligand>
        <name>ATP</name>
        <dbReference type="ChEBI" id="CHEBI:30616"/>
    </ligand>
</feature>
<evidence type="ECO:0000256" key="5">
    <source>
        <dbReference type="ARBA" id="ARBA00010871"/>
    </source>
</evidence>
<dbReference type="SUPFAM" id="SSF56059">
    <property type="entry name" value="Glutathione synthetase ATP-binding domain-like"/>
    <property type="match status" value="1"/>
</dbReference>
<keyword evidence="15 25" id="KW-0464">Manganese</keyword>
<feature type="binding site" evidence="24">
    <location>
        <position position="131"/>
    </location>
    <ligand>
        <name>ATP</name>
        <dbReference type="ChEBI" id="CHEBI:30616"/>
    </ligand>
</feature>
<evidence type="ECO:0000256" key="15">
    <source>
        <dbReference type="ARBA" id="ARBA00023211"/>
    </source>
</evidence>
<evidence type="ECO:0000256" key="14">
    <source>
        <dbReference type="ARBA" id="ARBA00022984"/>
    </source>
</evidence>
<dbReference type="Proteomes" id="UP000095743">
    <property type="component" value="Chromosome"/>
</dbReference>
<dbReference type="Gene3D" id="3.30.470.20">
    <property type="entry name" value="ATP-grasp fold, B domain"/>
    <property type="match status" value="1"/>
</dbReference>
<dbReference type="InterPro" id="IPR013815">
    <property type="entry name" value="ATP_grasp_subdomain_1"/>
</dbReference>
<dbReference type="Gene3D" id="3.40.50.20">
    <property type="match status" value="1"/>
</dbReference>
<keyword evidence="14 22" id="KW-0573">Peptidoglycan synthesis</keyword>
<keyword evidence="11 26" id="KW-0067">ATP-binding</keyword>
<dbReference type="InterPro" id="IPR011127">
    <property type="entry name" value="Dala_Dala_lig_N"/>
</dbReference>
<keyword evidence="13 22" id="KW-0133">Cell shape</keyword>
<feature type="binding site" evidence="24">
    <location>
        <begin position="214"/>
        <end position="221"/>
    </location>
    <ligand>
        <name>ATP</name>
        <dbReference type="ChEBI" id="CHEBI:30616"/>
    </ligand>
</feature>
<dbReference type="PROSITE" id="PS50975">
    <property type="entry name" value="ATP_GRASP"/>
    <property type="match status" value="1"/>
</dbReference>
<keyword evidence="29" id="KW-1185">Reference proteome</keyword>
<dbReference type="HAMAP" id="MF_00047">
    <property type="entry name" value="Dala_Dala_lig"/>
    <property type="match status" value="1"/>
</dbReference>
<reference evidence="28 29" key="1">
    <citation type="submission" date="2016-09" db="EMBL/GenBank/DDBJ databases">
        <title>Genomic analysis reveals versatility of anaerobic energy metabolism of Geosporobacter ferrireducens IRF9 of phylum Firmicutes.</title>
        <authorList>
            <person name="Kim S.-J."/>
        </authorList>
    </citation>
    <scope>NUCLEOTIDE SEQUENCE [LARGE SCALE GENOMIC DNA]</scope>
    <source>
        <strain evidence="28 29">IRF9</strain>
    </source>
</reference>
<gene>
    <name evidence="22 28" type="primary">ddl</name>
    <name evidence="28" type="ORF">Gferi_02890</name>
</gene>
<evidence type="ECO:0000256" key="13">
    <source>
        <dbReference type="ARBA" id="ARBA00022960"/>
    </source>
</evidence>
<evidence type="ECO:0000256" key="18">
    <source>
        <dbReference type="ARBA" id="ARBA00060592"/>
    </source>
</evidence>
<evidence type="ECO:0000256" key="19">
    <source>
        <dbReference type="ARBA" id="ARBA00068427"/>
    </source>
</evidence>
<dbReference type="PANTHER" id="PTHR23132">
    <property type="entry name" value="D-ALANINE--D-ALANINE LIGASE"/>
    <property type="match status" value="1"/>
</dbReference>
<dbReference type="STRING" id="1424294.Gferi_02890"/>
<keyword evidence="12 25" id="KW-0460">Magnesium</keyword>
<evidence type="ECO:0000256" key="23">
    <source>
        <dbReference type="PIRSR" id="PIRSR039102-1"/>
    </source>
</evidence>
<dbReference type="GO" id="GO:0005524">
    <property type="term" value="F:ATP binding"/>
    <property type="evidence" value="ECO:0007669"/>
    <property type="project" value="UniProtKB-UniRule"/>
</dbReference>
<feature type="binding site" evidence="24">
    <location>
        <begin position="184"/>
        <end position="185"/>
    </location>
    <ligand>
        <name>ATP</name>
        <dbReference type="ChEBI" id="CHEBI:30616"/>
    </ligand>
</feature>
<dbReference type="InterPro" id="IPR011761">
    <property type="entry name" value="ATP-grasp"/>
</dbReference>
<dbReference type="PIRSF" id="PIRSF039102">
    <property type="entry name" value="Ddl/VanB"/>
    <property type="match status" value="1"/>
</dbReference>
<dbReference type="InterPro" id="IPR016185">
    <property type="entry name" value="PreATP-grasp_dom_sf"/>
</dbReference>
<protein>
    <recommendedName>
        <fullName evidence="19 22">D-alanine--D-alanine ligase</fullName>
        <ecNumber evidence="6 22">6.3.2.4</ecNumber>
    </recommendedName>
    <alternativeName>
        <fullName evidence="21 22">D-Ala-D-Ala ligase</fullName>
    </alternativeName>
    <alternativeName>
        <fullName evidence="20 22">D-alanylalanine synthetase</fullName>
    </alternativeName>
</protein>
<comment type="pathway">
    <text evidence="18">Glycan biosynthesis.</text>
</comment>
<dbReference type="FunFam" id="3.30.1490.20:FF:000007">
    <property type="entry name" value="D-alanine--D-alanine ligase"/>
    <property type="match status" value="1"/>
</dbReference>
<dbReference type="InterPro" id="IPR011095">
    <property type="entry name" value="Dala_Dala_lig_C"/>
</dbReference>
<dbReference type="SUPFAM" id="SSF52440">
    <property type="entry name" value="PreATP-grasp domain"/>
    <property type="match status" value="1"/>
</dbReference>
<dbReference type="EMBL" id="CP017269">
    <property type="protein sequence ID" value="AOT68635.1"/>
    <property type="molecule type" value="Genomic_DNA"/>
</dbReference>
<dbReference type="NCBIfam" id="NF002528">
    <property type="entry name" value="PRK01966.1-4"/>
    <property type="match status" value="1"/>
</dbReference>
<evidence type="ECO:0000256" key="24">
    <source>
        <dbReference type="PIRSR" id="PIRSR039102-2"/>
    </source>
</evidence>
<keyword evidence="10 24" id="KW-0547">Nucleotide-binding</keyword>
<feature type="active site" evidence="23">
    <location>
        <position position="318"/>
    </location>
</feature>
<dbReference type="NCBIfam" id="TIGR01205">
    <property type="entry name" value="D_ala_D_alaTIGR"/>
    <property type="match status" value="1"/>
</dbReference>
<comment type="subcellular location">
    <subcellularLocation>
        <location evidence="3 22">Cytoplasm</location>
    </subcellularLocation>
</comment>
<dbReference type="NCBIfam" id="NF002526">
    <property type="entry name" value="PRK01966.1-2"/>
    <property type="match status" value="1"/>
</dbReference>
<dbReference type="EC" id="6.3.2.4" evidence="6 22"/>
<evidence type="ECO:0000256" key="2">
    <source>
        <dbReference type="ARBA" id="ARBA00003921"/>
    </source>
</evidence>
<feature type="binding site" evidence="25">
    <location>
        <position position="309"/>
    </location>
    <ligand>
        <name>Mg(2+)</name>
        <dbReference type="ChEBI" id="CHEBI:18420"/>
        <label>2</label>
    </ligand>
</feature>
<comment type="similarity">
    <text evidence="5 22">Belongs to the D-alanine--D-alanine ligase family.</text>
</comment>
<dbReference type="Gene3D" id="3.30.1490.20">
    <property type="entry name" value="ATP-grasp fold, A domain"/>
    <property type="match status" value="1"/>
</dbReference>
<proteinExistence type="inferred from homology"/>
<evidence type="ECO:0000256" key="26">
    <source>
        <dbReference type="PROSITE-ProRule" id="PRU00409"/>
    </source>
</evidence>
<comment type="catalytic activity">
    <reaction evidence="17 22">
        <text>2 D-alanine + ATP = D-alanyl-D-alanine + ADP + phosphate + H(+)</text>
        <dbReference type="Rhea" id="RHEA:11224"/>
        <dbReference type="ChEBI" id="CHEBI:15378"/>
        <dbReference type="ChEBI" id="CHEBI:30616"/>
        <dbReference type="ChEBI" id="CHEBI:43474"/>
        <dbReference type="ChEBI" id="CHEBI:57416"/>
        <dbReference type="ChEBI" id="CHEBI:57822"/>
        <dbReference type="ChEBI" id="CHEBI:456216"/>
        <dbReference type="EC" id="6.3.2.4"/>
    </reaction>
</comment>
<dbReference type="Pfam" id="PF07478">
    <property type="entry name" value="Dala_Dala_lig_C"/>
    <property type="match status" value="1"/>
</dbReference>
<comment type="cofactor">
    <cofactor evidence="25">
        <name>Mg(2+)</name>
        <dbReference type="ChEBI" id="CHEBI:18420"/>
    </cofactor>
    <cofactor evidence="25">
        <name>Mn(2+)</name>
        <dbReference type="ChEBI" id="CHEBI:29035"/>
    </cofactor>
    <text evidence="25">Binds 2 magnesium or manganese ions per subunit.</text>
</comment>
<evidence type="ECO:0000256" key="1">
    <source>
        <dbReference type="ARBA" id="ARBA00001936"/>
    </source>
</evidence>
<dbReference type="PANTHER" id="PTHR23132:SF25">
    <property type="entry name" value="D-ALANINE--D-ALANINE LIGASE A"/>
    <property type="match status" value="1"/>
</dbReference>
<dbReference type="KEGG" id="gfe:Gferi_02890"/>
<evidence type="ECO:0000256" key="9">
    <source>
        <dbReference type="ARBA" id="ARBA00022723"/>
    </source>
</evidence>
<dbReference type="GO" id="GO:0071555">
    <property type="term" value="P:cell wall organization"/>
    <property type="evidence" value="ECO:0007669"/>
    <property type="project" value="UniProtKB-KW"/>
</dbReference>
<feature type="active site" evidence="23">
    <location>
        <position position="184"/>
    </location>
</feature>
<evidence type="ECO:0000256" key="22">
    <source>
        <dbReference type="HAMAP-Rule" id="MF_00047"/>
    </source>
</evidence>
<evidence type="ECO:0000256" key="12">
    <source>
        <dbReference type="ARBA" id="ARBA00022842"/>
    </source>
</evidence>
<evidence type="ECO:0000313" key="28">
    <source>
        <dbReference type="EMBL" id="AOT68635.1"/>
    </source>
</evidence>
<keyword evidence="7 22" id="KW-0963">Cytoplasm</keyword>
<organism evidence="28 29">
    <name type="scientific">Geosporobacter ferrireducens</name>
    <dbReference type="NCBI Taxonomy" id="1424294"/>
    <lineage>
        <taxon>Bacteria</taxon>
        <taxon>Bacillati</taxon>
        <taxon>Bacillota</taxon>
        <taxon>Clostridia</taxon>
        <taxon>Peptostreptococcales</taxon>
        <taxon>Thermotaleaceae</taxon>
        <taxon>Geosporobacter</taxon>
    </lineage>
</organism>
<evidence type="ECO:0000256" key="16">
    <source>
        <dbReference type="ARBA" id="ARBA00023316"/>
    </source>
</evidence>
<evidence type="ECO:0000256" key="7">
    <source>
        <dbReference type="ARBA" id="ARBA00022490"/>
    </source>
</evidence>
<keyword evidence="8 22" id="KW-0436">Ligase</keyword>
<dbReference type="GO" id="GO:0008716">
    <property type="term" value="F:D-alanine-D-alanine ligase activity"/>
    <property type="evidence" value="ECO:0007669"/>
    <property type="project" value="UniProtKB-UniRule"/>
</dbReference>
<dbReference type="Pfam" id="PF01820">
    <property type="entry name" value="Dala_Dala_lig_N"/>
    <property type="match status" value="1"/>
</dbReference>